<protein>
    <submittedName>
        <fullName evidence="1">Uncharacterized protein</fullName>
    </submittedName>
</protein>
<dbReference type="EMBL" id="CP000878">
    <property type="protein sequence ID" value="ABX07994.1"/>
    <property type="molecule type" value="Genomic_DNA"/>
</dbReference>
<organism evidence="1 2">
    <name type="scientific">Prochlorococcus marinus (strain MIT 9211)</name>
    <dbReference type="NCBI Taxonomy" id="93059"/>
    <lineage>
        <taxon>Bacteria</taxon>
        <taxon>Bacillati</taxon>
        <taxon>Cyanobacteriota</taxon>
        <taxon>Cyanophyceae</taxon>
        <taxon>Synechococcales</taxon>
        <taxon>Prochlorococcaceae</taxon>
        <taxon>Prochlorococcus</taxon>
    </lineage>
</organism>
<dbReference type="Proteomes" id="UP000000788">
    <property type="component" value="Chromosome"/>
</dbReference>
<dbReference type="eggNOG" id="ENOG5032MDF">
    <property type="taxonomic scope" value="Bacteria"/>
</dbReference>
<keyword evidence="2" id="KW-1185">Reference proteome</keyword>
<reference evidence="1 2" key="1">
    <citation type="journal article" date="2007" name="PLoS Genet.">
        <title>Patterns and implications of gene gain and loss in the evolution of Prochlorococcus.</title>
        <authorList>
            <person name="Kettler G.C."/>
            <person name="Martiny A.C."/>
            <person name="Huang K."/>
            <person name="Zucker J."/>
            <person name="Coleman M.L."/>
            <person name="Rodrigue S."/>
            <person name="Chen F."/>
            <person name="Lapidus A."/>
            <person name="Ferriera S."/>
            <person name="Johnson J."/>
            <person name="Steglich C."/>
            <person name="Church G.M."/>
            <person name="Richardson P."/>
            <person name="Chisholm S.W."/>
        </authorList>
    </citation>
    <scope>NUCLEOTIDE SEQUENCE [LARGE SCALE GENOMIC DNA]</scope>
    <source>
        <strain evidence="2">MIT 9211</strain>
    </source>
</reference>
<gene>
    <name evidence="1" type="ordered locus">P9211_00631</name>
</gene>
<dbReference type="HOGENOM" id="CLU_190799_0_0_3"/>
<sequence>MIIMSIQEPIQSSLQQKFQAERLARIIQDCEDIETLKAIAIELLKLNQKKTAIAEWTTRRALEAEQIQFKEKF</sequence>
<proteinExistence type="predicted"/>
<dbReference type="AlphaFoldDB" id="A9B9B7"/>
<accession>A9B9B7</accession>
<dbReference type="KEGG" id="pmj:P9211_00631"/>
<evidence type="ECO:0000313" key="1">
    <source>
        <dbReference type="EMBL" id="ABX07994.1"/>
    </source>
</evidence>
<dbReference type="STRING" id="93059.P9211_00631"/>
<evidence type="ECO:0000313" key="2">
    <source>
        <dbReference type="Proteomes" id="UP000000788"/>
    </source>
</evidence>
<name>A9B9B7_PROM4</name>